<feature type="region of interest" description="Disordered" evidence="2">
    <location>
        <begin position="243"/>
        <end position="263"/>
    </location>
</feature>
<evidence type="ECO:0000313" key="3">
    <source>
        <dbReference type="EMBL" id="KAG7570917.1"/>
    </source>
</evidence>
<reference evidence="3" key="1">
    <citation type="submission" date="2020-04" db="EMBL/GenBank/DDBJ databases">
        <title>Analysis of mating type loci in Filobasidium floriforme.</title>
        <authorList>
            <person name="Nowrousian M."/>
        </authorList>
    </citation>
    <scope>NUCLEOTIDE SEQUENCE</scope>
    <source>
        <strain evidence="3">CBS 6242</strain>
    </source>
</reference>
<evidence type="ECO:0000256" key="2">
    <source>
        <dbReference type="SAM" id="MobiDB-lite"/>
    </source>
</evidence>
<evidence type="ECO:0000256" key="1">
    <source>
        <dbReference type="SAM" id="Coils"/>
    </source>
</evidence>
<evidence type="ECO:0008006" key="5">
    <source>
        <dbReference type="Google" id="ProtNLM"/>
    </source>
</evidence>
<organism evidence="3 4">
    <name type="scientific">Filobasidium floriforme</name>
    <dbReference type="NCBI Taxonomy" id="5210"/>
    <lineage>
        <taxon>Eukaryota</taxon>
        <taxon>Fungi</taxon>
        <taxon>Dikarya</taxon>
        <taxon>Basidiomycota</taxon>
        <taxon>Agaricomycotina</taxon>
        <taxon>Tremellomycetes</taxon>
        <taxon>Filobasidiales</taxon>
        <taxon>Filobasidiaceae</taxon>
        <taxon>Filobasidium</taxon>
    </lineage>
</organism>
<dbReference type="Gene3D" id="3.30.457.50">
    <property type="entry name" value="Chromosome segregation protein Spc25"/>
    <property type="match status" value="1"/>
</dbReference>
<keyword evidence="4" id="KW-1185">Reference proteome</keyword>
<proteinExistence type="predicted"/>
<feature type="compositionally biased region" description="Low complexity" evidence="2">
    <location>
        <begin position="247"/>
        <end position="263"/>
    </location>
</feature>
<protein>
    <recommendedName>
        <fullName evidence="5">Kinetochore protein SPC25</fullName>
    </recommendedName>
</protein>
<keyword evidence="1" id="KW-0175">Coiled coil</keyword>
<dbReference type="EMBL" id="JABELV010000015">
    <property type="protein sequence ID" value="KAG7570917.1"/>
    <property type="molecule type" value="Genomic_DNA"/>
</dbReference>
<comment type="caution">
    <text evidence="3">The sequence shown here is derived from an EMBL/GenBank/DDBJ whole genome shotgun (WGS) entry which is preliminary data.</text>
</comment>
<dbReference type="Proteomes" id="UP000812966">
    <property type="component" value="Unassembled WGS sequence"/>
</dbReference>
<dbReference type="AlphaFoldDB" id="A0A8K0JRY9"/>
<name>A0A8K0JRY9_9TREE</name>
<feature type="coiled-coil region" evidence="1">
    <location>
        <begin position="48"/>
        <end position="117"/>
    </location>
</feature>
<accession>A0A8K0JRY9</accession>
<sequence>MAQTDLPVDTQWETFKFRMDNFLLALDSYTEVMKGKLAGLSRQHSEKMKDFDINKAELEDLIKAEKEKETRMCAALESERLAIGEKTKELETLTTQLAKQKDQIMQLESNHQGVLREIASIRETKTKQSQVLEEHLNKDERDLARIVELLGLDVQHVGNYFVCQYTKIDPNNPEEVYSIALEEEGDGKFKPSHMKPQLEGINRLAAKAQEERGHDRSMMLWFLNQVRLMFKTTVQEDDLNSMFGSLTTRPASAKSTSTATAEK</sequence>
<evidence type="ECO:0000313" key="4">
    <source>
        <dbReference type="Proteomes" id="UP000812966"/>
    </source>
</evidence>
<gene>
    <name evidence="3" type="ORF">FFLO_01115</name>
</gene>